<dbReference type="CDD" id="cd13121">
    <property type="entry name" value="BF2867_like_C"/>
    <property type="match status" value="1"/>
</dbReference>
<organism evidence="1">
    <name type="scientific">Parabacteroides goldsteinii</name>
    <dbReference type="NCBI Taxonomy" id="328812"/>
    <lineage>
        <taxon>Bacteria</taxon>
        <taxon>Pseudomonadati</taxon>
        <taxon>Bacteroidota</taxon>
        <taxon>Bacteroidia</taxon>
        <taxon>Bacteroidales</taxon>
        <taxon>Tannerellaceae</taxon>
        <taxon>Parabacteroides</taxon>
    </lineage>
</organism>
<gene>
    <name evidence="1" type="ORF">GKE01_12155</name>
</gene>
<evidence type="ECO:0000313" key="1">
    <source>
        <dbReference type="EMBL" id="MRY12218.1"/>
    </source>
</evidence>
<dbReference type="InterPro" id="IPR029231">
    <property type="entry name" value="Mfa-like_2"/>
</dbReference>
<comment type="caution">
    <text evidence="1">The sequence shown here is derived from an EMBL/GenBank/DDBJ whole genome shotgun (WGS) entry which is preliminary data.</text>
</comment>
<reference evidence="1" key="1">
    <citation type="journal article" date="2019" name="Nat. Med.">
        <title>A library of human gut bacterial isolates paired with longitudinal multiomics data enables mechanistic microbiome research.</title>
        <authorList>
            <person name="Poyet M."/>
            <person name="Groussin M."/>
            <person name="Gibbons S.M."/>
            <person name="Avila-Pacheco J."/>
            <person name="Jiang X."/>
            <person name="Kearney S.M."/>
            <person name="Perrotta A.R."/>
            <person name="Berdy B."/>
            <person name="Zhao S."/>
            <person name="Lieberman T.D."/>
            <person name="Swanson P.K."/>
            <person name="Smith M."/>
            <person name="Roesemann S."/>
            <person name="Alexander J.E."/>
            <person name="Rich S.A."/>
            <person name="Livny J."/>
            <person name="Vlamakis H."/>
            <person name="Clish C."/>
            <person name="Bullock K."/>
            <person name="Deik A."/>
            <person name="Scott J."/>
            <person name="Pierce K.A."/>
            <person name="Xavier R.J."/>
            <person name="Alm E.J."/>
        </authorList>
    </citation>
    <scope>NUCLEOTIDE SEQUENCE</scope>
    <source>
        <strain evidence="1">BIOML-A4</strain>
    </source>
</reference>
<dbReference type="AlphaFoldDB" id="A0A6G1ZEL7"/>
<accession>A0A6G1ZEL7</accession>
<dbReference type="PROSITE" id="PS51257">
    <property type="entry name" value="PROKAR_LIPOPROTEIN"/>
    <property type="match status" value="1"/>
</dbReference>
<evidence type="ECO:0008006" key="2">
    <source>
        <dbReference type="Google" id="ProtNLM"/>
    </source>
</evidence>
<name>A0A6G1ZEL7_9BACT</name>
<dbReference type="Gene3D" id="2.60.40.3730">
    <property type="entry name" value="Fimbrillin-like"/>
    <property type="match status" value="1"/>
</dbReference>
<sequence length="386" mass="41417">MTMKRISEYLLLLFASCLLWGMAGCTGGLVEEQEESEERFIELRFGRPGLEIAPVTRSGETSPLPSGSTVRIAAYRRMNNEPDLLSADLPMVDLSTALPAYQATYLVDEEGFLLPCVVDAEGKQTIGTSQEMTVLAGVYDFYAVSPARPLTKVDGKQQITGIPHQEDVMTSFVWGVAVSQASRQVSLQAFQRKCAQVVFEVTPTKKNIVPMSSLCGTRLELTGISSAGASLIVGENEAITSTGGDETDKGKLIVTDFVTLPEPNDLGLNRARAILLPKNSNSFQVAVTVSRNGVAVTLKATIAQNIVFEAGKQYVFTLEVENNRSLLLLSVYDWTPFSLTDDNVGGAPDGRPTEPGVTPGVPFGLVVAGWDDILWTGGETVGGSTL</sequence>
<dbReference type="Pfam" id="PF15415">
    <property type="entry name" value="Mfa_like_2"/>
    <property type="match status" value="1"/>
</dbReference>
<proteinExistence type="predicted"/>
<dbReference type="EMBL" id="WKLP01000016">
    <property type="protein sequence ID" value="MRY12218.1"/>
    <property type="molecule type" value="Genomic_DNA"/>
</dbReference>
<dbReference type="Gene3D" id="2.60.40.2630">
    <property type="match status" value="1"/>
</dbReference>
<protein>
    <recommendedName>
        <fullName evidence="2">Fimbrillin family protein</fullName>
    </recommendedName>
</protein>